<dbReference type="GO" id="GO:0005829">
    <property type="term" value="C:cytosol"/>
    <property type="evidence" value="ECO:0007669"/>
    <property type="project" value="TreeGrafter"/>
</dbReference>
<evidence type="ECO:0000256" key="2">
    <source>
        <dbReference type="ARBA" id="ARBA00022516"/>
    </source>
</evidence>
<evidence type="ECO:0000256" key="4">
    <source>
        <dbReference type="ARBA" id="ARBA00022832"/>
    </source>
</evidence>
<evidence type="ECO:0000256" key="6">
    <source>
        <dbReference type="ARBA" id="ARBA00023160"/>
    </source>
</evidence>
<dbReference type="InterPro" id="IPR003231">
    <property type="entry name" value="ACP"/>
</dbReference>
<comment type="pathway">
    <text evidence="7">Glycolipid biosynthesis; KDO(2)-lipid A biosynthesis.</text>
</comment>
<reference evidence="10 11" key="2">
    <citation type="journal article" date="2018" name="Nature">
        <title>Mutant phenotypes for thousands of bacterial genes of unknown function.</title>
        <authorList>
            <person name="Price M.N."/>
            <person name="Wetmore K.M."/>
            <person name="Waters R.J."/>
            <person name="Callaghan M."/>
            <person name="Ray J."/>
            <person name="Liu H."/>
            <person name="Kuehl J.V."/>
            <person name="Melnyk R.A."/>
            <person name="Lamson J.S."/>
            <person name="Suh Y."/>
            <person name="Carlson H.K."/>
            <person name="Esquivel Z."/>
            <person name="Sadeeshkumar H."/>
            <person name="Chakraborty R."/>
            <person name="Zane G.M."/>
            <person name="Rubin B.E."/>
            <person name="Wall J.D."/>
            <person name="Visel A."/>
            <person name="Bristow J."/>
            <person name="Blow M.J."/>
            <person name="Arkin A.P."/>
            <person name="Deutschbauer A.M."/>
        </authorList>
    </citation>
    <scope>NUCLEOTIDE SEQUENCE [LARGE SCALE GENOMIC DNA]</scope>
    <source>
        <strain evidence="10 11">FW300-N2E2</strain>
    </source>
</reference>
<dbReference type="Gene3D" id="1.10.1200.10">
    <property type="entry name" value="ACP-like"/>
    <property type="match status" value="1"/>
</dbReference>
<keyword evidence="5" id="KW-0443">Lipid metabolism</keyword>
<dbReference type="InterPro" id="IPR009081">
    <property type="entry name" value="PP-bd_ACP"/>
</dbReference>
<keyword evidence="4" id="KW-0276">Fatty acid metabolism</keyword>
<evidence type="ECO:0000313" key="11">
    <source>
        <dbReference type="Proteomes" id="UP000076083"/>
    </source>
</evidence>
<evidence type="ECO:0000256" key="7">
    <source>
        <dbReference type="ARBA" id="ARBA00024328"/>
    </source>
</evidence>
<dbReference type="InterPro" id="IPR006162">
    <property type="entry name" value="Ppantetheine_attach_site"/>
</dbReference>
<dbReference type="PANTHER" id="PTHR20863">
    <property type="entry name" value="ACYL CARRIER PROTEIN"/>
    <property type="match status" value="1"/>
</dbReference>
<dbReference type="PROSITE" id="PS00012">
    <property type="entry name" value="PHOSPHOPANTETHEINE"/>
    <property type="match status" value="1"/>
</dbReference>
<dbReference type="SUPFAM" id="SSF47336">
    <property type="entry name" value="ACP-like"/>
    <property type="match status" value="1"/>
</dbReference>
<evidence type="ECO:0000313" key="10">
    <source>
        <dbReference type="EMBL" id="AMZ71762.1"/>
    </source>
</evidence>
<dbReference type="Pfam" id="PF00550">
    <property type="entry name" value="PP-binding"/>
    <property type="match status" value="1"/>
</dbReference>
<dbReference type="AlphaFoldDB" id="A0A159ZZD0"/>
<evidence type="ECO:0000256" key="5">
    <source>
        <dbReference type="ARBA" id="ARBA00023098"/>
    </source>
</evidence>
<feature type="domain" description="Carrier" evidence="9">
    <location>
        <begin position="5"/>
        <end position="83"/>
    </location>
</feature>
<accession>A0A159ZZD0</accession>
<name>A0A159ZZD0_PSEFL</name>
<keyword evidence="3" id="KW-0597">Phosphoprotein</keyword>
<dbReference type="EMBL" id="CP015225">
    <property type="protein sequence ID" value="AMZ71762.1"/>
    <property type="molecule type" value="Genomic_DNA"/>
</dbReference>
<dbReference type="GO" id="GO:0000035">
    <property type="term" value="F:acyl binding"/>
    <property type="evidence" value="ECO:0007669"/>
    <property type="project" value="TreeGrafter"/>
</dbReference>
<keyword evidence="2" id="KW-0444">Lipid biosynthesis</keyword>
<dbReference type="GO" id="GO:0016020">
    <property type="term" value="C:membrane"/>
    <property type="evidence" value="ECO:0007669"/>
    <property type="project" value="GOC"/>
</dbReference>
<dbReference type="PROSITE" id="PS50075">
    <property type="entry name" value="CARRIER"/>
    <property type="match status" value="1"/>
</dbReference>
<evidence type="ECO:0000256" key="8">
    <source>
        <dbReference type="ARBA" id="ARBA00024402"/>
    </source>
</evidence>
<dbReference type="PANTHER" id="PTHR20863:SF76">
    <property type="entry name" value="CARRIER DOMAIN-CONTAINING PROTEIN"/>
    <property type="match status" value="1"/>
</dbReference>
<dbReference type="InterPro" id="IPR036736">
    <property type="entry name" value="ACP-like_sf"/>
</dbReference>
<dbReference type="GO" id="GO:0000036">
    <property type="term" value="F:acyl carrier activity"/>
    <property type="evidence" value="ECO:0007669"/>
    <property type="project" value="TreeGrafter"/>
</dbReference>
<sequence>MSASVTEICIESEVIKLLSGYFSTIQRKISRHSRLVEDLNLDSVDVVEIIMIVDEAFNVELPSHEVEAWRSVVDIIHSVEAARGA</sequence>
<keyword evidence="6" id="KW-0275">Fatty acid biosynthesis</keyword>
<gene>
    <name evidence="10" type="ORF">TK06_11910</name>
</gene>
<organism evidence="10 11">
    <name type="scientific">Pseudomonas fluorescens</name>
    <dbReference type="NCBI Taxonomy" id="294"/>
    <lineage>
        <taxon>Bacteria</taxon>
        <taxon>Pseudomonadati</taxon>
        <taxon>Pseudomonadota</taxon>
        <taxon>Gammaproteobacteria</taxon>
        <taxon>Pseudomonadales</taxon>
        <taxon>Pseudomonadaceae</taxon>
        <taxon>Pseudomonas</taxon>
    </lineage>
</organism>
<protein>
    <recommendedName>
        <fullName evidence="8">Acyl carrier protein AcpXL</fullName>
    </recommendedName>
</protein>
<evidence type="ECO:0000259" key="9">
    <source>
        <dbReference type="PROSITE" id="PS50075"/>
    </source>
</evidence>
<keyword evidence="1" id="KW-0596">Phosphopantetheine</keyword>
<evidence type="ECO:0000256" key="1">
    <source>
        <dbReference type="ARBA" id="ARBA00022450"/>
    </source>
</evidence>
<evidence type="ECO:0000256" key="3">
    <source>
        <dbReference type="ARBA" id="ARBA00022553"/>
    </source>
</evidence>
<reference evidence="11" key="1">
    <citation type="submission" date="2016-04" db="EMBL/GenBank/DDBJ databases">
        <authorList>
            <person name="Ray J."/>
            <person name="Price M."/>
            <person name="Deutschbauer A."/>
        </authorList>
    </citation>
    <scope>NUCLEOTIDE SEQUENCE [LARGE SCALE GENOMIC DNA]</scope>
    <source>
        <strain evidence="11">FW300-N2E2</strain>
    </source>
</reference>
<proteinExistence type="predicted"/>
<dbReference type="GO" id="GO:0009245">
    <property type="term" value="P:lipid A biosynthetic process"/>
    <property type="evidence" value="ECO:0007669"/>
    <property type="project" value="TreeGrafter"/>
</dbReference>
<dbReference type="Proteomes" id="UP000076083">
    <property type="component" value="Chromosome"/>
</dbReference>